<keyword evidence="2 6" id="KW-0812">Transmembrane</keyword>
<dbReference type="PANTHER" id="PTHR31566:SF0">
    <property type="entry name" value="CYTOCHROME C BIOGENESIS PROTEIN CCS1, CHLOROPLASTIC"/>
    <property type="match status" value="1"/>
</dbReference>
<reference evidence="9" key="1">
    <citation type="journal article" date="2019" name="Int. J. Syst. Evol. Microbiol.">
        <title>The Global Catalogue of Microorganisms (GCM) 10K type strain sequencing project: providing services to taxonomists for standard genome sequencing and annotation.</title>
        <authorList>
            <consortium name="The Broad Institute Genomics Platform"/>
            <consortium name="The Broad Institute Genome Sequencing Center for Infectious Disease"/>
            <person name="Wu L."/>
            <person name="Ma J."/>
        </authorList>
    </citation>
    <scope>NUCLEOTIDE SEQUENCE [LARGE SCALE GENOMIC DNA]</scope>
    <source>
        <strain evidence="9">JCM 9731</strain>
    </source>
</reference>
<evidence type="ECO:0000256" key="3">
    <source>
        <dbReference type="ARBA" id="ARBA00022748"/>
    </source>
</evidence>
<protein>
    <submittedName>
        <fullName evidence="8">Cytochrome c biogenesis protein ResB</fullName>
    </submittedName>
</protein>
<feature type="transmembrane region" description="Helical" evidence="6">
    <location>
        <begin position="124"/>
        <end position="146"/>
    </location>
</feature>
<feature type="transmembrane region" description="Helical" evidence="6">
    <location>
        <begin position="67"/>
        <end position="85"/>
    </location>
</feature>
<comment type="caution">
    <text evidence="8">The sequence shown here is derived from an EMBL/GenBank/DDBJ whole genome shotgun (WGS) entry which is preliminary data.</text>
</comment>
<keyword evidence="9" id="KW-1185">Reference proteome</keyword>
<evidence type="ECO:0000313" key="9">
    <source>
        <dbReference type="Proteomes" id="UP001500782"/>
    </source>
</evidence>
<gene>
    <name evidence="8" type="primary">resB</name>
    <name evidence="8" type="ORF">GCM10008967_41860</name>
</gene>
<dbReference type="RefSeq" id="WP_343803783.1">
    <property type="nucleotide sequence ID" value="NZ_BAAADJ010000064.1"/>
</dbReference>
<evidence type="ECO:0000256" key="2">
    <source>
        <dbReference type="ARBA" id="ARBA00022692"/>
    </source>
</evidence>
<name>A0ABP3GL84_9BACI</name>
<sequence>MDQVKCDCGHVNPHGTVLCESCGKILVESEEKKQLLDMRYEGSARRSQTYKTTLIDKVWNFFSSVKVGIWLIIVTLSASAIGTILPQEAFIPKNMPAGAYYESEYGVFGRIYHTLGFHDLYGSWWYLLLIASIGVSLVICSLDRVVPLYRALKVQRVTKHQGFLKRQRLYVHVPGEADKLDVNWDKIKANLSNKRYNIREEDGSLLAEKGRFSRWGPYVNHIGLIIFLFGGMLRFVPGMYIDETLWVKEGEIKPIPGTDREYYLENKDFLVEVYDGTERNGVFQETLERTGGTISNYQTDVVLYKQSSDTILGEKPKLEEVKEFSIQVNKPLTFEGFSLYQISFNQGEFEAMNFNLVNQNTQESFGEIRIDLAEPEKQYDLGNGRIVEIVRYYPDVKFDENYIPTNQSPYPRNPAFIFNMISPEHPEGEMSVVAIRQTLEPTGPNDYKMEFSHIEQTEVSGLTVRKDQTLWILALGGLIFMIGVIQGSYWNHRRIWIQRHGQDVMVAAHTNKNWFGLKKEIERVLEDTPQFHPVDQHVNNEKKVEEEVEEQ</sequence>
<keyword evidence="3" id="KW-0201">Cytochrome c-type biogenesis</keyword>
<evidence type="ECO:0000256" key="5">
    <source>
        <dbReference type="ARBA" id="ARBA00023136"/>
    </source>
</evidence>
<feature type="domain" description="ResB-like" evidence="7">
    <location>
        <begin position="65"/>
        <end position="522"/>
    </location>
</feature>
<dbReference type="PANTHER" id="PTHR31566">
    <property type="entry name" value="CYTOCHROME C BIOGENESIS PROTEIN CCS1, CHLOROPLASTIC"/>
    <property type="match status" value="1"/>
</dbReference>
<evidence type="ECO:0000313" key="8">
    <source>
        <dbReference type="EMBL" id="GAA0347088.1"/>
    </source>
</evidence>
<dbReference type="EMBL" id="BAAADJ010000064">
    <property type="protein sequence ID" value="GAA0347088.1"/>
    <property type="molecule type" value="Genomic_DNA"/>
</dbReference>
<evidence type="ECO:0000256" key="4">
    <source>
        <dbReference type="ARBA" id="ARBA00022989"/>
    </source>
</evidence>
<feature type="transmembrane region" description="Helical" evidence="6">
    <location>
        <begin position="218"/>
        <end position="236"/>
    </location>
</feature>
<dbReference type="InterPro" id="IPR007816">
    <property type="entry name" value="ResB-like_domain"/>
</dbReference>
<accession>A0ABP3GL84</accession>
<organism evidence="8 9">
    <name type="scientific">Bacillus carboniphilus</name>
    <dbReference type="NCBI Taxonomy" id="86663"/>
    <lineage>
        <taxon>Bacteria</taxon>
        <taxon>Bacillati</taxon>
        <taxon>Bacillota</taxon>
        <taxon>Bacilli</taxon>
        <taxon>Bacillales</taxon>
        <taxon>Bacillaceae</taxon>
        <taxon>Bacillus</taxon>
    </lineage>
</organism>
<dbReference type="InterPro" id="IPR023494">
    <property type="entry name" value="Cyt_c_bgen_Ccs1/CcsB/ResB"/>
</dbReference>
<keyword evidence="4 6" id="KW-1133">Transmembrane helix</keyword>
<comment type="subcellular location">
    <subcellularLocation>
        <location evidence="1">Membrane</location>
        <topology evidence="1">Multi-pass membrane protein</topology>
    </subcellularLocation>
</comment>
<proteinExistence type="predicted"/>
<keyword evidence="5 6" id="KW-0472">Membrane</keyword>
<dbReference type="Proteomes" id="UP001500782">
    <property type="component" value="Unassembled WGS sequence"/>
</dbReference>
<evidence type="ECO:0000259" key="7">
    <source>
        <dbReference type="Pfam" id="PF05140"/>
    </source>
</evidence>
<feature type="transmembrane region" description="Helical" evidence="6">
    <location>
        <begin position="470"/>
        <end position="490"/>
    </location>
</feature>
<evidence type="ECO:0000256" key="6">
    <source>
        <dbReference type="SAM" id="Phobius"/>
    </source>
</evidence>
<dbReference type="Pfam" id="PF05140">
    <property type="entry name" value="ResB"/>
    <property type="match status" value="1"/>
</dbReference>
<evidence type="ECO:0000256" key="1">
    <source>
        <dbReference type="ARBA" id="ARBA00004141"/>
    </source>
</evidence>